<dbReference type="PROSITE" id="PS50109">
    <property type="entry name" value="HIS_KIN"/>
    <property type="match status" value="1"/>
</dbReference>
<dbReference type="InterPro" id="IPR005467">
    <property type="entry name" value="His_kinase_dom"/>
</dbReference>
<evidence type="ECO:0000256" key="4">
    <source>
        <dbReference type="ARBA" id="ARBA00022777"/>
    </source>
</evidence>
<dbReference type="Pfam" id="PF02518">
    <property type="entry name" value="HATPase_c"/>
    <property type="match status" value="1"/>
</dbReference>
<dbReference type="PRINTS" id="PR00344">
    <property type="entry name" value="BCTRLSENSOR"/>
</dbReference>
<evidence type="ECO:0000313" key="9">
    <source>
        <dbReference type="EMBL" id="MEK0185470.1"/>
    </source>
</evidence>
<keyword evidence="10" id="KW-1185">Reference proteome</keyword>
<dbReference type="PROSITE" id="PS50110">
    <property type="entry name" value="RESPONSE_REGULATORY"/>
    <property type="match status" value="1"/>
</dbReference>
<dbReference type="InterPro" id="IPR004358">
    <property type="entry name" value="Sig_transdc_His_kin-like_C"/>
</dbReference>
<evidence type="ECO:0000313" key="10">
    <source>
        <dbReference type="Proteomes" id="UP001384579"/>
    </source>
</evidence>
<organism evidence="9 10">
    <name type="scientific">Microcoleus anatoxicus PTRS2</name>
    <dbReference type="NCBI Taxonomy" id="2705321"/>
    <lineage>
        <taxon>Bacteria</taxon>
        <taxon>Bacillati</taxon>
        <taxon>Cyanobacteriota</taxon>
        <taxon>Cyanophyceae</taxon>
        <taxon>Oscillatoriophycideae</taxon>
        <taxon>Oscillatoriales</taxon>
        <taxon>Microcoleaceae</taxon>
        <taxon>Microcoleus</taxon>
        <taxon>Microcoleus anatoxicus</taxon>
    </lineage>
</organism>
<dbReference type="InterPro" id="IPR003594">
    <property type="entry name" value="HATPase_dom"/>
</dbReference>
<protein>
    <recommendedName>
        <fullName evidence="2">histidine kinase</fullName>
        <ecNumber evidence="2">2.7.13.3</ecNumber>
    </recommendedName>
</protein>
<dbReference type="InterPro" id="IPR003661">
    <property type="entry name" value="HisK_dim/P_dom"/>
</dbReference>
<dbReference type="SUPFAM" id="SSF55874">
    <property type="entry name" value="ATPase domain of HSP90 chaperone/DNA topoisomerase II/histidine kinase"/>
    <property type="match status" value="1"/>
</dbReference>
<keyword evidence="5" id="KW-0902">Two-component regulatory system</keyword>
<gene>
    <name evidence="9" type="ORF">WMG39_11525</name>
</gene>
<dbReference type="SMART" id="SM00448">
    <property type="entry name" value="REC"/>
    <property type="match status" value="1"/>
</dbReference>
<reference evidence="9 10" key="1">
    <citation type="journal article" date="2020" name="Harmful Algae">
        <title>Molecular and morphological characterization of a novel dihydroanatoxin-a producing Microcoleus species (cyanobacteria) from the Russian River, California, USA.</title>
        <authorList>
            <person name="Conklin K.Y."/>
            <person name="Stancheva R."/>
            <person name="Otten T.G."/>
            <person name="Fadness R."/>
            <person name="Boyer G.L."/>
            <person name="Read B."/>
            <person name="Zhang X."/>
            <person name="Sheath R.G."/>
        </authorList>
    </citation>
    <scope>NUCLEOTIDE SEQUENCE [LARGE SCALE GENOMIC DNA]</scope>
    <source>
        <strain evidence="9 10">PTRS2</strain>
    </source>
</reference>
<evidence type="ECO:0000256" key="1">
    <source>
        <dbReference type="ARBA" id="ARBA00000085"/>
    </source>
</evidence>
<evidence type="ECO:0000256" key="3">
    <source>
        <dbReference type="ARBA" id="ARBA00022553"/>
    </source>
</evidence>
<evidence type="ECO:0000256" key="2">
    <source>
        <dbReference type="ARBA" id="ARBA00012438"/>
    </source>
</evidence>
<proteinExistence type="predicted"/>
<dbReference type="PANTHER" id="PTHR43547:SF2">
    <property type="entry name" value="HYBRID SIGNAL TRANSDUCTION HISTIDINE KINASE C"/>
    <property type="match status" value="1"/>
</dbReference>
<dbReference type="Gene3D" id="1.10.287.130">
    <property type="match status" value="1"/>
</dbReference>
<comment type="caution">
    <text evidence="9">The sequence shown here is derived from an EMBL/GenBank/DDBJ whole genome shotgun (WGS) entry which is preliminary data.</text>
</comment>
<dbReference type="InterPro" id="IPR036890">
    <property type="entry name" value="HATPase_C_sf"/>
</dbReference>
<dbReference type="EMBL" id="JBBLXS010000122">
    <property type="protein sequence ID" value="MEK0185470.1"/>
    <property type="molecule type" value="Genomic_DNA"/>
</dbReference>
<dbReference type="InterPro" id="IPR001789">
    <property type="entry name" value="Sig_transdc_resp-reg_receiver"/>
</dbReference>
<sequence length="380" mass="41763">MKYLSVPNATKADRILVVDDAPDNVLLVETILEEEGYEISSADNGFSALLQIEKSPPDLLLLDVMMPGMDGYEVTKRIRQKTELPFIPILLITAHDSASVVQGLDMGADDFIRKPVEMDELLARVRSLLRLKHSVDERNSIALQREDFVSRLAHDLRTPLVAADRMLTLMQQGALGEISLPMHEAFGTMVRSNKNLINMVNMLLEVYRYEAGGKSLSFAPVDLRQLIAEVAQELAPLADAKGLSVNLDLTESAESAPIAKYPGDRLELYRLVTNLIGNAIKFTDSGSIDVRLKAANSPDFTSFKNQPLAWVIVEIQDTGAGISSAEQAKLFERFGPGTHKRSGTGLGLHLCRQIVEAHRGTIEAKSELGKGSLFTIRLPC</sequence>
<comment type="catalytic activity">
    <reaction evidence="1">
        <text>ATP + protein L-histidine = ADP + protein N-phospho-L-histidine.</text>
        <dbReference type="EC" id="2.7.13.3"/>
    </reaction>
</comment>
<dbReference type="EC" id="2.7.13.3" evidence="2"/>
<dbReference type="InterPro" id="IPR011006">
    <property type="entry name" value="CheY-like_superfamily"/>
</dbReference>
<dbReference type="Gene3D" id="3.40.50.2300">
    <property type="match status" value="1"/>
</dbReference>
<dbReference type="RefSeq" id="WP_340523675.1">
    <property type="nucleotide sequence ID" value="NZ_JBBLXS010000122.1"/>
</dbReference>
<name>A0ABU8YM36_9CYAN</name>
<dbReference type="SUPFAM" id="SSF47384">
    <property type="entry name" value="Homodimeric domain of signal transducing histidine kinase"/>
    <property type="match status" value="1"/>
</dbReference>
<accession>A0ABU8YM36</accession>
<keyword evidence="4 9" id="KW-0808">Transferase</keyword>
<feature type="modified residue" description="4-aspartylphosphate" evidence="6">
    <location>
        <position position="63"/>
    </location>
</feature>
<dbReference type="Pfam" id="PF00512">
    <property type="entry name" value="HisKA"/>
    <property type="match status" value="1"/>
</dbReference>
<dbReference type="GO" id="GO:0016301">
    <property type="term" value="F:kinase activity"/>
    <property type="evidence" value="ECO:0007669"/>
    <property type="project" value="UniProtKB-KW"/>
</dbReference>
<evidence type="ECO:0000259" key="7">
    <source>
        <dbReference type="PROSITE" id="PS50109"/>
    </source>
</evidence>
<dbReference type="InterPro" id="IPR036097">
    <property type="entry name" value="HisK_dim/P_sf"/>
</dbReference>
<evidence type="ECO:0000256" key="5">
    <source>
        <dbReference type="ARBA" id="ARBA00023012"/>
    </source>
</evidence>
<keyword evidence="4 9" id="KW-0418">Kinase</keyword>
<keyword evidence="3 6" id="KW-0597">Phosphoprotein</keyword>
<dbReference type="SUPFAM" id="SSF52172">
    <property type="entry name" value="CheY-like"/>
    <property type="match status" value="1"/>
</dbReference>
<dbReference type="Pfam" id="PF00072">
    <property type="entry name" value="Response_reg"/>
    <property type="match status" value="1"/>
</dbReference>
<dbReference type="SMART" id="SM00388">
    <property type="entry name" value="HisKA"/>
    <property type="match status" value="1"/>
</dbReference>
<dbReference type="PANTHER" id="PTHR43547">
    <property type="entry name" value="TWO-COMPONENT HISTIDINE KINASE"/>
    <property type="match status" value="1"/>
</dbReference>
<dbReference type="CDD" id="cd16922">
    <property type="entry name" value="HATPase_EvgS-ArcB-TorS-like"/>
    <property type="match status" value="1"/>
</dbReference>
<dbReference type="SMART" id="SM00387">
    <property type="entry name" value="HATPase_c"/>
    <property type="match status" value="1"/>
</dbReference>
<evidence type="ECO:0000256" key="6">
    <source>
        <dbReference type="PROSITE-ProRule" id="PRU00169"/>
    </source>
</evidence>
<evidence type="ECO:0000259" key="8">
    <source>
        <dbReference type="PROSITE" id="PS50110"/>
    </source>
</evidence>
<feature type="domain" description="Response regulatory" evidence="8">
    <location>
        <begin position="14"/>
        <end position="129"/>
    </location>
</feature>
<dbReference type="Gene3D" id="3.30.565.10">
    <property type="entry name" value="Histidine kinase-like ATPase, C-terminal domain"/>
    <property type="match status" value="1"/>
</dbReference>
<dbReference type="CDD" id="cd00082">
    <property type="entry name" value="HisKA"/>
    <property type="match status" value="1"/>
</dbReference>
<feature type="domain" description="Histidine kinase" evidence="7">
    <location>
        <begin position="151"/>
        <end position="380"/>
    </location>
</feature>
<dbReference type="Proteomes" id="UP001384579">
    <property type="component" value="Unassembled WGS sequence"/>
</dbReference>